<evidence type="ECO:0000313" key="2">
    <source>
        <dbReference type="EMBL" id="GFQ96993.1"/>
    </source>
</evidence>
<protein>
    <submittedName>
        <fullName evidence="2">Uncharacterized protein</fullName>
    </submittedName>
</protein>
<dbReference type="EMBL" id="BMAO01014769">
    <property type="protein sequence ID" value="GFQ96993.1"/>
    <property type="molecule type" value="Genomic_DNA"/>
</dbReference>
<feature type="compositionally biased region" description="Polar residues" evidence="1">
    <location>
        <begin position="271"/>
        <end position="282"/>
    </location>
</feature>
<organism evidence="2 3">
    <name type="scientific">Trichonephila clavata</name>
    <name type="common">Joro spider</name>
    <name type="synonym">Nephila clavata</name>
    <dbReference type="NCBI Taxonomy" id="2740835"/>
    <lineage>
        <taxon>Eukaryota</taxon>
        <taxon>Metazoa</taxon>
        <taxon>Ecdysozoa</taxon>
        <taxon>Arthropoda</taxon>
        <taxon>Chelicerata</taxon>
        <taxon>Arachnida</taxon>
        <taxon>Araneae</taxon>
        <taxon>Araneomorphae</taxon>
        <taxon>Entelegynae</taxon>
        <taxon>Araneoidea</taxon>
        <taxon>Nephilidae</taxon>
        <taxon>Trichonephila</taxon>
    </lineage>
</organism>
<feature type="region of interest" description="Disordered" evidence="1">
    <location>
        <begin position="271"/>
        <end position="299"/>
    </location>
</feature>
<evidence type="ECO:0000313" key="3">
    <source>
        <dbReference type="Proteomes" id="UP000887116"/>
    </source>
</evidence>
<proteinExistence type="predicted"/>
<dbReference type="OrthoDB" id="10022757at2759"/>
<dbReference type="AlphaFoldDB" id="A0A8X6L7T8"/>
<reference evidence="2" key="1">
    <citation type="submission" date="2020-07" db="EMBL/GenBank/DDBJ databases">
        <title>Multicomponent nature underlies the extraordinary mechanical properties of spider dragline silk.</title>
        <authorList>
            <person name="Kono N."/>
            <person name="Nakamura H."/>
            <person name="Mori M."/>
            <person name="Yoshida Y."/>
            <person name="Ohtoshi R."/>
            <person name="Malay A.D."/>
            <person name="Moran D.A.P."/>
            <person name="Tomita M."/>
            <person name="Numata K."/>
            <person name="Arakawa K."/>
        </authorList>
    </citation>
    <scope>NUCLEOTIDE SEQUENCE</scope>
</reference>
<dbReference type="Proteomes" id="UP000887116">
    <property type="component" value="Unassembled WGS sequence"/>
</dbReference>
<comment type="caution">
    <text evidence="2">The sequence shown here is derived from an EMBL/GenBank/DDBJ whole genome shotgun (WGS) entry which is preliminary data.</text>
</comment>
<keyword evidence="3" id="KW-1185">Reference proteome</keyword>
<sequence>MYSEKLRISLKEKPREILGSNTDEILRILIFVMQHITNPWQNNCVSGNISPSPVAINSFNPTIMNYGGLPPPEVAPASTAVYATTSTFSWAHTVPSFMPWVTRGEANVQDPVVHFTAPFPPDPCTSQTATSWELLNNFYANKGSINSHLKRKSDLEVIDSTPQKLCITEERMAARFREMHISNQYTVPSENSPLGVCGSPECNSTEKREITNLNQLDFILKGSEGDLSKSLVLAPELKKLVEPEKIFASTFLSKVERPSLALVPWTPNNNNLLRPSANLQEGKTQEKEDSSSDRNTFLPQQQLSAACSQISSNFASKDSNSTTAFDDEMDT</sequence>
<feature type="compositionally biased region" description="Basic and acidic residues" evidence="1">
    <location>
        <begin position="283"/>
        <end position="292"/>
    </location>
</feature>
<name>A0A8X6L7T8_TRICU</name>
<accession>A0A8X6L7T8</accession>
<evidence type="ECO:0000256" key="1">
    <source>
        <dbReference type="SAM" id="MobiDB-lite"/>
    </source>
</evidence>
<gene>
    <name evidence="2" type="primary">AVEN_62255-2_1</name>
    <name evidence="2" type="ORF">TNCT_462441</name>
</gene>